<evidence type="ECO:0000256" key="6">
    <source>
        <dbReference type="RuleBase" id="RU003910"/>
    </source>
</evidence>
<dbReference type="InterPro" id="IPR012677">
    <property type="entry name" value="Nucleotide-bd_a/b_plait_sf"/>
</dbReference>
<gene>
    <name evidence="5" type="primary">rpsR</name>
    <name evidence="9" type="ORF">GYA55_02690</name>
</gene>
<dbReference type="PROSITE" id="PS50102">
    <property type="entry name" value="RRM"/>
    <property type="match status" value="1"/>
</dbReference>
<reference evidence="9 10" key="1">
    <citation type="journal article" date="2020" name="Biotechnol. Biofuels">
        <title>New insights from the biogas microbiome by comprehensive genome-resolved metagenomics of nearly 1600 species originating from multiple anaerobic digesters.</title>
        <authorList>
            <person name="Campanaro S."/>
            <person name="Treu L."/>
            <person name="Rodriguez-R L.M."/>
            <person name="Kovalovszki A."/>
            <person name="Ziels R.M."/>
            <person name="Maus I."/>
            <person name="Zhu X."/>
            <person name="Kougias P.G."/>
            <person name="Basile A."/>
            <person name="Luo G."/>
            <person name="Schluter A."/>
            <person name="Konstantinidis K.T."/>
            <person name="Angelidaki I."/>
        </authorList>
    </citation>
    <scope>NUCLEOTIDE SEQUENCE [LARGE SCALE GENOMIC DNA]</scope>
    <source>
        <strain evidence="9">AS27yjCOA_65</strain>
    </source>
</reference>
<comment type="similarity">
    <text evidence="1 5 6">Belongs to the bacterial ribosomal protein bS18 family.</text>
</comment>
<dbReference type="GO" id="GO:0005840">
    <property type="term" value="C:ribosome"/>
    <property type="evidence" value="ECO:0007669"/>
    <property type="project" value="UniProtKB-KW"/>
</dbReference>
<dbReference type="InterPro" id="IPR036870">
    <property type="entry name" value="Ribosomal_bS18_sf"/>
</dbReference>
<sequence>MGKKLFISNLDFDVSTDELRAMFSEMGNCLSVVIASDKETKKSKGFAFIEMENDEGAAKAIENLNNKVINGRPMKVCEDRGKNSGVAPSDSRGASGGEVRRYEPLPPIQRMQLFRRKRKLDPFLEDANRSVDYKDVAILSKFVSERGKILGRRLTGLSAYNQRKVAKAIKRAQNLGLMPFSNV</sequence>
<accession>A0A7X9IIH7</accession>
<dbReference type="HAMAP" id="MF_00270">
    <property type="entry name" value="Ribosomal_bS18"/>
    <property type="match status" value="1"/>
</dbReference>
<keyword evidence="3 5" id="KW-0687">Ribonucleoprotein</keyword>
<evidence type="ECO:0000256" key="1">
    <source>
        <dbReference type="ARBA" id="ARBA00005589"/>
    </source>
</evidence>
<evidence type="ECO:0000256" key="2">
    <source>
        <dbReference type="ARBA" id="ARBA00022980"/>
    </source>
</evidence>
<dbReference type="GO" id="GO:0003735">
    <property type="term" value="F:structural constituent of ribosome"/>
    <property type="evidence" value="ECO:0007669"/>
    <property type="project" value="InterPro"/>
</dbReference>
<dbReference type="PROSITE" id="PS00057">
    <property type="entry name" value="RIBOSOMAL_S18"/>
    <property type="match status" value="1"/>
</dbReference>
<dbReference type="GO" id="GO:1990904">
    <property type="term" value="C:ribonucleoprotein complex"/>
    <property type="evidence" value="ECO:0007669"/>
    <property type="project" value="UniProtKB-KW"/>
</dbReference>
<comment type="caution">
    <text evidence="9">The sequence shown here is derived from an EMBL/GenBank/DDBJ whole genome shotgun (WGS) entry which is preliminary data.</text>
</comment>
<evidence type="ECO:0000256" key="3">
    <source>
        <dbReference type="ARBA" id="ARBA00023274"/>
    </source>
</evidence>
<evidence type="ECO:0000259" key="8">
    <source>
        <dbReference type="PROSITE" id="PS50102"/>
    </source>
</evidence>
<evidence type="ECO:0000256" key="4">
    <source>
        <dbReference type="ARBA" id="ARBA00035141"/>
    </source>
</evidence>
<dbReference type="Pfam" id="PF01084">
    <property type="entry name" value="Ribosomal_S18"/>
    <property type="match status" value="1"/>
</dbReference>
<organism evidence="9 10">
    <name type="scientific">SAR324 cluster bacterium</name>
    <dbReference type="NCBI Taxonomy" id="2024889"/>
    <lineage>
        <taxon>Bacteria</taxon>
        <taxon>Deltaproteobacteria</taxon>
        <taxon>SAR324 cluster</taxon>
    </lineage>
</organism>
<protein>
    <recommendedName>
        <fullName evidence="4 5">Small ribosomal subunit protein bS18</fullName>
    </recommendedName>
</protein>
<feature type="domain" description="RRM" evidence="8">
    <location>
        <begin position="3"/>
        <end position="81"/>
    </location>
</feature>
<keyword evidence="2 5" id="KW-0689">Ribosomal protein</keyword>
<dbReference type="InterPro" id="IPR001648">
    <property type="entry name" value="Ribosomal_bS18"/>
</dbReference>
<evidence type="ECO:0000256" key="5">
    <source>
        <dbReference type="HAMAP-Rule" id="MF_00270"/>
    </source>
</evidence>
<evidence type="ECO:0000256" key="7">
    <source>
        <dbReference type="SAM" id="MobiDB-lite"/>
    </source>
</evidence>
<dbReference type="NCBIfam" id="TIGR00165">
    <property type="entry name" value="S18"/>
    <property type="match status" value="1"/>
</dbReference>
<proteinExistence type="inferred from homology"/>
<dbReference type="InterPro" id="IPR050441">
    <property type="entry name" value="RBM"/>
</dbReference>
<dbReference type="InterPro" id="IPR018275">
    <property type="entry name" value="Ribosomal_bS18_CS"/>
</dbReference>
<dbReference type="Gene3D" id="4.10.640.10">
    <property type="entry name" value="Ribosomal protein S18"/>
    <property type="match status" value="1"/>
</dbReference>
<comment type="subunit">
    <text evidence="5">Part of the 30S ribosomal subunit. Forms a tight heterodimer with protein bS6.</text>
</comment>
<dbReference type="SUPFAM" id="SSF46911">
    <property type="entry name" value="Ribosomal protein S18"/>
    <property type="match status" value="1"/>
</dbReference>
<dbReference type="Gene3D" id="3.30.70.330">
    <property type="match status" value="1"/>
</dbReference>
<dbReference type="CDD" id="cd00590">
    <property type="entry name" value="RRM_SF"/>
    <property type="match status" value="1"/>
</dbReference>
<name>A0A7X9IIH7_9DELT</name>
<dbReference type="PANTHER" id="PTHR48034">
    <property type="entry name" value="TRANSFORMER-2 SEX-DETERMINING PROTEIN-RELATED"/>
    <property type="match status" value="1"/>
</dbReference>
<comment type="function">
    <text evidence="5">Binds as a heterodimer with protein bS6 to the central domain of the 16S rRNA, where it helps stabilize the platform of the 30S subunit.</text>
</comment>
<dbReference type="SMART" id="SM00360">
    <property type="entry name" value="RRM"/>
    <property type="match status" value="1"/>
</dbReference>
<dbReference type="GO" id="GO:0006412">
    <property type="term" value="P:translation"/>
    <property type="evidence" value="ECO:0007669"/>
    <property type="project" value="UniProtKB-UniRule"/>
</dbReference>
<dbReference type="AlphaFoldDB" id="A0A7X9IIH7"/>
<dbReference type="InterPro" id="IPR000504">
    <property type="entry name" value="RRM_dom"/>
</dbReference>
<keyword evidence="5" id="KW-0699">rRNA-binding</keyword>
<dbReference type="Proteomes" id="UP000524246">
    <property type="component" value="Unassembled WGS sequence"/>
</dbReference>
<dbReference type="GO" id="GO:0019843">
    <property type="term" value="F:rRNA binding"/>
    <property type="evidence" value="ECO:0007669"/>
    <property type="project" value="UniProtKB-UniRule"/>
</dbReference>
<dbReference type="PRINTS" id="PR00974">
    <property type="entry name" value="RIBOSOMALS18"/>
</dbReference>
<dbReference type="InterPro" id="IPR035979">
    <property type="entry name" value="RBD_domain_sf"/>
</dbReference>
<dbReference type="EMBL" id="JAAZON010000106">
    <property type="protein sequence ID" value="NMC62053.1"/>
    <property type="molecule type" value="Genomic_DNA"/>
</dbReference>
<feature type="region of interest" description="Disordered" evidence="7">
    <location>
        <begin position="78"/>
        <end position="101"/>
    </location>
</feature>
<dbReference type="SUPFAM" id="SSF54928">
    <property type="entry name" value="RNA-binding domain, RBD"/>
    <property type="match status" value="1"/>
</dbReference>
<evidence type="ECO:0000313" key="10">
    <source>
        <dbReference type="Proteomes" id="UP000524246"/>
    </source>
</evidence>
<evidence type="ECO:0000313" key="9">
    <source>
        <dbReference type="EMBL" id="NMC62053.1"/>
    </source>
</evidence>
<dbReference type="Pfam" id="PF00076">
    <property type="entry name" value="RRM_1"/>
    <property type="match status" value="1"/>
</dbReference>
<keyword evidence="5" id="KW-0694">RNA-binding</keyword>